<dbReference type="Gene3D" id="1.10.533.10">
    <property type="entry name" value="Death Domain, Fas"/>
    <property type="match status" value="1"/>
</dbReference>
<evidence type="ECO:0000313" key="3">
    <source>
        <dbReference type="EMBL" id="PAA86779.1"/>
    </source>
</evidence>
<keyword evidence="5" id="KW-1185">Reference proteome</keyword>
<organism evidence="4 5">
    <name type="scientific">Macrostomum lignano</name>
    <dbReference type="NCBI Taxonomy" id="282301"/>
    <lineage>
        <taxon>Eukaryota</taxon>
        <taxon>Metazoa</taxon>
        <taxon>Spiralia</taxon>
        <taxon>Lophotrochozoa</taxon>
        <taxon>Platyhelminthes</taxon>
        <taxon>Rhabditophora</taxon>
        <taxon>Macrostomorpha</taxon>
        <taxon>Macrostomida</taxon>
        <taxon>Macrostomidae</taxon>
        <taxon>Macrostomum</taxon>
    </lineage>
</organism>
<feature type="domain" description="Death" evidence="1">
    <location>
        <begin position="79"/>
        <end position="116"/>
    </location>
</feature>
<proteinExistence type="predicted"/>
<name>A0A267H4B1_9PLAT</name>
<dbReference type="SUPFAM" id="SSF52200">
    <property type="entry name" value="Toll/Interleukin receptor TIR domain"/>
    <property type="match status" value="1"/>
</dbReference>
<feature type="domain" description="TIR" evidence="2">
    <location>
        <begin position="147"/>
        <end position="282"/>
    </location>
</feature>
<evidence type="ECO:0000259" key="1">
    <source>
        <dbReference type="PROSITE" id="PS50017"/>
    </source>
</evidence>
<evidence type="ECO:0000259" key="2">
    <source>
        <dbReference type="PROSITE" id="PS50104"/>
    </source>
</evidence>
<dbReference type="PROSITE" id="PS50104">
    <property type="entry name" value="TIR"/>
    <property type="match status" value="1"/>
</dbReference>
<dbReference type="Gene3D" id="3.40.50.10140">
    <property type="entry name" value="Toll/interleukin-1 receptor homology (TIR) domain"/>
    <property type="match status" value="1"/>
</dbReference>
<dbReference type="EMBL" id="NIVC01000264">
    <property type="protein sequence ID" value="PAA86779.1"/>
    <property type="molecule type" value="Genomic_DNA"/>
</dbReference>
<dbReference type="PROSITE" id="PS50017">
    <property type="entry name" value="DEATH_DOMAIN"/>
    <property type="match status" value="1"/>
</dbReference>
<protein>
    <recommendedName>
        <fullName evidence="6">TIR domain-containing protein</fullName>
    </recommendedName>
</protein>
<dbReference type="InterPro" id="IPR000488">
    <property type="entry name" value="Death_dom"/>
</dbReference>
<dbReference type="EMBL" id="NIVC01000052">
    <property type="protein sequence ID" value="PAA92402.1"/>
    <property type="molecule type" value="Genomic_DNA"/>
</dbReference>
<dbReference type="OrthoDB" id="10037120at2759"/>
<evidence type="ECO:0000313" key="4">
    <source>
        <dbReference type="EMBL" id="PAA92402.1"/>
    </source>
</evidence>
<gene>
    <name evidence="3" type="ORF">BOX15_Mlig018885g1</name>
    <name evidence="4" type="ORF">BOX15_Mlig030386g1</name>
</gene>
<accession>A0A267H4B1</accession>
<evidence type="ECO:0000313" key="5">
    <source>
        <dbReference type="Proteomes" id="UP000215902"/>
    </source>
</evidence>
<reference evidence="4 5" key="1">
    <citation type="submission" date="2017-06" db="EMBL/GenBank/DDBJ databases">
        <title>A platform for efficient transgenesis in Macrostomum lignano, a flatworm model organism for stem cell research.</title>
        <authorList>
            <person name="Berezikov E."/>
        </authorList>
    </citation>
    <scope>NUCLEOTIDE SEQUENCE [LARGE SCALE GENOMIC DNA]</scope>
    <source>
        <strain evidence="4">DV1</strain>
        <tissue evidence="4">Whole organism</tissue>
    </source>
</reference>
<comment type="caution">
    <text evidence="4">The sequence shown here is derived from an EMBL/GenBank/DDBJ whole genome shotgun (WGS) entry which is preliminary data.</text>
</comment>
<dbReference type="GO" id="GO:0007165">
    <property type="term" value="P:signal transduction"/>
    <property type="evidence" value="ECO:0007669"/>
    <property type="project" value="InterPro"/>
</dbReference>
<evidence type="ECO:0008006" key="6">
    <source>
        <dbReference type="Google" id="ProtNLM"/>
    </source>
</evidence>
<dbReference type="InterPro" id="IPR011029">
    <property type="entry name" value="DEATH-like_dom_sf"/>
</dbReference>
<dbReference type="InterPro" id="IPR035897">
    <property type="entry name" value="Toll_tir_struct_dom_sf"/>
</dbReference>
<dbReference type="Proteomes" id="UP000215902">
    <property type="component" value="Unassembled WGS sequence"/>
</dbReference>
<dbReference type="Pfam" id="PF13676">
    <property type="entry name" value="TIR_2"/>
    <property type="match status" value="1"/>
</dbReference>
<dbReference type="InterPro" id="IPR000157">
    <property type="entry name" value="TIR_dom"/>
</dbReference>
<sequence length="282" mass="31878">MDNVDLELTPDLLEQQQIPLSAISQTLLLLLKPLEDATTRIVTVDGVELLDNLQGLAELLIFKGCVTDWGLAGTASVSAVLDTWGRQDQRASCAVLWRLLVSLGRFDLLRSIRGRLLRDAELYMQSEQRERRRLREATQQPSAAPERRFDVYVSYSETSQEDSARAAEIVARLRDSGFDVISAEDRLAGGFSLDEFHDIVRRCSRVLVLWSRAYEAEPELRYELSLSRSMDPAADRRRVIPVLLDDTQRPGHLIGIRAVRFGSRNCIQQLVNSLRDGNGRRS</sequence>
<dbReference type="AlphaFoldDB" id="A0A267H4B1"/>